<dbReference type="GO" id="GO:0009060">
    <property type="term" value="P:aerobic respiration"/>
    <property type="evidence" value="ECO:0007669"/>
    <property type="project" value="TreeGrafter"/>
</dbReference>
<dbReference type="PANTHER" id="PTHR11432">
    <property type="entry name" value="NADH DEHYDROGENASE SUBUNIT 1"/>
    <property type="match status" value="1"/>
</dbReference>
<comment type="subcellular location">
    <subcellularLocation>
        <location evidence="5">Cell membrane</location>
        <topology evidence="5">Multi-pass membrane protein</topology>
    </subcellularLocation>
    <subcellularLocation>
        <location evidence="1">Membrane</location>
        <topology evidence="1">Multi-pass membrane protein</topology>
    </subcellularLocation>
</comment>
<keyword evidence="5" id="KW-0520">NAD</keyword>
<evidence type="ECO:0000256" key="3">
    <source>
        <dbReference type="ARBA" id="ARBA00022989"/>
    </source>
</evidence>
<dbReference type="GO" id="GO:0005886">
    <property type="term" value="C:plasma membrane"/>
    <property type="evidence" value="ECO:0007669"/>
    <property type="project" value="UniProtKB-SubCell"/>
</dbReference>
<dbReference type="Pfam" id="PF00146">
    <property type="entry name" value="NADHdh"/>
    <property type="match status" value="1"/>
</dbReference>
<feature type="transmembrane region" description="Helical" evidence="6">
    <location>
        <begin position="193"/>
        <end position="212"/>
    </location>
</feature>
<dbReference type="PANTHER" id="PTHR11432:SF3">
    <property type="entry name" value="NADH-UBIQUINONE OXIDOREDUCTASE CHAIN 1"/>
    <property type="match status" value="1"/>
</dbReference>
<evidence type="ECO:0000313" key="7">
    <source>
        <dbReference type="EMBL" id="NYG55313.1"/>
    </source>
</evidence>
<feature type="transmembrane region" description="Helical" evidence="6">
    <location>
        <begin position="85"/>
        <end position="107"/>
    </location>
</feature>
<feature type="transmembrane region" description="Helical" evidence="6">
    <location>
        <begin position="299"/>
        <end position="323"/>
    </location>
</feature>
<accession>A0A7Y9RVE6</accession>
<dbReference type="AlphaFoldDB" id="A0A7Y9RVE6"/>
<gene>
    <name evidence="7" type="ORF">BJ989_001617</name>
</gene>
<proteinExistence type="inferred from homology"/>
<name>A0A7Y9RVE6_9ACTN</name>
<dbReference type="RefSeq" id="WP_218848768.1">
    <property type="nucleotide sequence ID" value="NZ_JACCAC010000001.1"/>
</dbReference>
<feature type="transmembrane region" description="Helical" evidence="6">
    <location>
        <begin position="119"/>
        <end position="140"/>
    </location>
</feature>
<feature type="transmembrane region" description="Helical" evidence="6">
    <location>
        <begin position="269"/>
        <end position="287"/>
    </location>
</feature>
<feature type="transmembrane region" description="Helical" evidence="6">
    <location>
        <begin position="152"/>
        <end position="173"/>
    </location>
</feature>
<evidence type="ECO:0000256" key="2">
    <source>
        <dbReference type="ARBA" id="ARBA00022692"/>
    </source>
</evidence>
<evidence type="ECO:0000256" key="1">
    <source>
        <dbReference type="ARBA" id="ARBA00004141"/>
    </source>
</evidence>
<feature type="transmembrane region" description="Helical" evidence="6">
    <location>
        <begin position="244"/>
        <end position="263"/>
    </location>
</feature>
<feature type="transmembrane region" description="Helical" evidence="6">
    <location>
        <begin position="20"/>
        <end position="42"/>
    </location>
</feature>
<evidence type="ECO:0000256" key="4">
    <source>
        <dbReference type="ARBA" id="ARBA00023136"/>
    </source>
</evidence>
<dbReference type="GO" id="GO:0003954">
    <property type="term" value="F:NADH dehydrogenase activity"/>
    <property type="evidence" value="ECO:0007669"/>
    <property type="project" value="TreeGrafter"/>
</dbReference>
<evidence type="ECO:0000256" key="5">
    <source>
        <dbReference type="RuleBase" id="RU000471"/>
    </source>
</evidence>
<organism evidence="7 8">
    <name type="scientific">Nocardioides perillae</name>
    <dbReference type="NCBI Taxonomy" id="1119534"/>
    <lineage>
        <taxon>Bacteria</taxon>
        <taxon>Bacillati</taxon>
        <taxon>Actinomycetota</taxon>
        <taxon>Actinomycetes</taxon>
        <taxon>Propionibacteriales</taxon>
        <taxon>Nocardioidaceae</taxon>
        <taxon>Nocardioides</taxon>
    </lineage>
</organism>
<protein>
    <submittedName>
        <fullName evidence="7">NADH-quinone oxidoreductase subunit H</fullName>
    </submittedName>
</protein>
<evidence type="ECO:0000256" key="6">
    <source>
        <dbReference type="SAM" id="Phobius"/>
    </source>
</evidence>
<keyword evidence="4 6" id="KW-0472">Membrane</keyword>
<comment type="similarity">
    <text evidence="5">Belongs to the complex I subunit 1 family.</text>
</comment>
<sequence>MAEPMPMPRSGATDSTIVTVAPGWAVVAVAILGALVVAAAALDGALSARASGEGGGGSGGVARPFGEAARLMRQRRRTTVEADSLLWRAGGGGLLITAVLMVTVIPLGEWTVFDLDVGVMWFNAMDVLVWALVWLTGWGPNSAHSLVGGYRFLAHGLGYELPLMFALVAPAIAAESLNVGEVAAAQEGLWFAVWMPVAFLVYLLGVVAFSVWGPFSPALGTDIAGGARAELAGVDRLVFETGRYALLAAGAAFAVPMFLGGGAGPLLPTWAWVLVKTAAVLAVLVWLRRRVPAFRPDKFMEVGWMVLIPAVLLQDLVVAVVMVGRS</sequence>
<dbReference type="InterPro" id="IPR001694">
    <property type="entry name" value="NADH_UbQ_OxRdtase_su1/FPO"/>
</dbReference>
<keyword evidence="2 5" id="KW-0812">Transmembrane</keyword>
<evidence type="ECO:0000313" key="8">
    <source>
        <dbReference type="Proteomes" id="UP000544110"/>
    </source>
</evidence>
<comment type="caution">
    <text evidence="7">The sequence shown here is derived from an EMBL/GenBank/DDBJ whole genome shotgun (WGS) entry which is preliminary data.</text>
</comment>
<keyword evidence="3 6" id="KW-1133">Transmembrane helix</keyword>
<keyword evidence="8" id="KW-1185">Reference proteome</keyword>
<dbReference type="Proteomes" id="UP000544110">
    <property type="component" value="Unassembled WGS sequence"/>
</dbReference>
<dbReference type="EMBL" id="JACCAC010000001">
    <property type="protein sequence ID" value="NYG55313.1"/>
    <property type="molecule type" value="Genomic_DNA"/>
</dbReference>
<reference evidence="7 8" key="1">
    <citation type="submission" date="2020-07" db="EMBL/GenBank/DDBJ databases">
        <title>Sequencing the genomes of 1000 actinobacteria strains.</title>
        <authorList>
            <person name="Klenk H.-P."/>
        </authorList>
    </citation>
    <scope>NUCLEOTIDE SEQUENCE [LARGE SCALE GENOMIC DNA]</scope>
    <source>
        <strain evidence="7 8">DSM 24552</strain>
    </source>
</reference>